<gene>
    <name evidence="1" type="ORF">CUJ86_06945</name>
</gene>
<organism evidence="1 2">
    <name type="scientific">Methanofollis fontis</name>
    <dbReference type="NCBI Taxonomy" id="2052832"/>
    <lineage>
        <taxon>Archaea</taxon>
        <taxon>Methanobacteriati</taxon>
        <taxon>Methanobacteriota</taxon>
        <taxon>Stenosarchaea group</taxon>
        <taxon>Methanomicrobia</taxon>
        <taxon>Methanomicrobiales</taxon>
        <taxon>Methanomicrobiaceae</taxon>
        <taxon>Methanofollis</taxon>
    </lineage>
</organism>
<reference evidence="1 2" key="1">
    <citation type="submission" date="2017-11" db="EMBL/GenBank/DDBJ databases">
        <title>Isolation and Characterization of Methanofollis Species from Methane Seep Offshore SW Taiwan.</title>
        <authorList>
            <person name="Teng N.-H."/>
            <person name="Lai M.-C."/>
            <person name="Chen S.-C."/>
        </authorList>
    </citation>
    <scope>NUCLEOTIDE SEQUENCE [LARGE SCALE GENOMIC DNA]</scope>
    <source>
        <strain evidence="1 2">FWC-SCC2</strain>
    </source>
</reference>
<comment type="caution">
    <text evidence="1">The sequence shown here is derived from an EMBL/GenBank/DDBJ whole genome shotgun (WGS) entry which is preliminary data.</text>
</comment>
<evidence type="ECO:0008006" key="3">
    <source>
        <dbReference type="Google" id="ProtNLM"/>
    </source>
</evidence>
<accession>A0A483CVI8</accession>
<sequence length="110" mass="12864">MKAKVFFADEGIRDTFTALKASRLSEDQDLSALLDRAFDALSQNAFCGVQIPKRQIPKTYRRRHPSLNNLWKYNLTDSWRLIYTVASDGETIVVIIEWMDHTAYERRFGY</sequence>
<name>A0A483CVI8_9EURY</name>
<evidence type="ECO:0000313" key="2">
    <source>
        <dbReference type="Proteomes" id="UP000292580"/>
    </source>
</evidence>
<dbReference type="AlphaFoldDB" id="A0A483CVI8"/>
<dbReference type="InterPro" id="IPR035093">
    <property type="entry name" value="RelE/ParE_toxin_dom_sf"/>
</dbReference>
<keyword evidence="2" id="KW-1185">Reference proteome</keyword>
<evidence type="ECO:0000313" key="1">
    <source>
        <dbReference type="EMBL" id="TAJ45007.1"/>
    </source>
</evidence>
<dbReference type="RefSeq" id="WP_130646823.1">
    <property type="nucleotide sequence ID" value="NZ_PGCL01000002.1"/>
</dbReference>
<dbReference type="OrthoDB" id="136544at2157"/>
<dbReference type="EMBL" id="PGCL01000002">
    <property type="protein sequence ID" value="TAJ45007.1"/>
    <property type="molecule type" value="Genomic_DNA"/>
</dbReference>
<protein>
    <recommendedName>
        <fullName evidence="3">Type II toxin-antitoxin system RelE/ParE family toxin</fullName>
    </recommendedName>
</protein>
<dbReference type="Proteomes" id="UP000292580">
    <property type="component" value="Unassembled WGS sequence"/>
</dbReference>
<proteinExistence type="predicted"/>
<dbReference type="SUPFAM" id="SSF143011">
    <property type="entry name" value="RelE-like"/>
    <property type="match status" value="1"/>
</dbReference>